<dbReference type="PANTHER" id="PTHR28014">
    <property type="entry name" value="NEGATIVE REGULATOR OF RAS-CAMP PATHWAY"/>
    <property type="match status" value="1"/>
</dbReference>
<feature type="domain" description="Nitrogen regulatory protein areA GATA-like" evidence="2">
    <location>
        <begin position="47"/>
        <end position="71"/>
    </location>
</feature>
<name>A0A232LQ13_9EURO</name>
<dbReference type="EMBL" id="NPHW01005946">
    <property type="protein sequence ID" value="OXV06261.1"/>
    <property type="molecule type" value="Genomic_DNA"/>
</dbReference>
<gene>
    <name evidence="4" type="ORF">Egran_05971</name>
</gene>
<dbReference type="GO" id="GO:0006808">
    <property type="term" value="P:regulation of nitrogen utilization"/>
    <property type="evidence" value="ECO:0007669"/>
    <property type="project" value="TreeGrafter"/>
</dbReference>
<feature type="domain" description="DUF3295" evidence="3">
    <location>
        <begin position="95"/>
        <end position="610"/>
    </location>
</feature>
<keyword evidence="5" id="KW-1185">Reference proteome</keyword>
<dbReference type="AlphaFoldDB" id="A0A232LQ13"/>
<feature type="compositionally biased region" description="Polar residues" evidence="1">
    <location>
        <begin position="272"/>
        <end position="283"/>
    </location>
</feature>
<feature type="compositionally biased region" description="Basic and acidic residues" evidence="1">
    <location>
        <begin position="356"/>
        <end position="378"/>
    </location>
</feature>
<evidence type="ECO:0000259" key="3">
    <source>
        <dbReference type="Pfam" id="PF11702"/>
    </source>
</evidence>
<dbReference type="GO" id="GO:0005737">
    <property type="term" value="C:cytoplasm"/>
    <property type="evidence" value="ECO:0007669"/>
    <property type="project" value="TreeGrafter"/>
</dbReference>
<protein>
    <submittedName>
        <fullName evidence="4">Uncharacterized protein</fullName>
    </submittedName>
</protein>
<reference evidence="4 5" key="1">
    <citation type="journal article" date="2015" name="Environ. Microbiol.">
        <title>Metagenome sequence of Elaphomyces granulatus from sporocarp tissue reveals Ascomycota ectomycorrhizal fingerprints of genome expansion and a Proteobacteria-rich microbiome.</title>
        <authorList>
            <person name="Quandt C.A."/>
            <person name="Kohler A."/>
            <person name="Hesse C.N."/>
            <person name="Sharpton T.J."/>
            <person name="Martin F."/>
            <person name="Spatafora J.W."/>
        </authorList>
    </citation>
    <scope>NUCLEOTIDE SEQUENCE [LARGE SCALE GENOMIC DNA]</scope>
    <source>
        <strain evidence="4 5">OSC145934</strain>
    </source>
</reference>
<dbReference type="GO" id="GO:0031930">
    <property type="term" value="P:mitochondria-nucleus signaling pathway"/>
    <property type="evidence" value="ECO:0007669"/>
    <property type="project" value="TreeGrafter"/>
</dbReference>
<dbReference type="InterPro" id="IPR053043">
    <property type="entry name" value="Ras-cAMP_regulatory"/>
</dbReference>
<dbReference type="InterPro" id="IPR013860">
    <property type="entry name" value="AreA_GATA"/>
</dbReference>
<dbReference type="Pfam" id="PF08550">
    <property type="entry name" value="GATA_AreA"/>
    <property type="match status" value="1"/>
</dbReference>
<feature type="compositionally biased region" description="Polar residues" evidence="1">
    <location>
        <begin position="221"/>
        <end position="230"/>
    </location>
</feature>
<feature type="region of interest" description="Disordered" evidence="1">
    <location>
        <begin position="563"/>
        <end position="588"/>
    </location>
</feature>
<feature type="region of interest" description="Disordered" evidence="1">
    <location>
        <begin position="213"/>
        <end position="422"/>
    </location>
</feature>
<sequence>MQTWLSTPLLSVDVAKIHEVDTTNAQSLRGLWTGECPESLDEGEKIMFSKCADYMEEGRRLENLSWRLWTRETFCVEPVASRNTPVLPHLRAESGDVPELSVSVDSAVSEADRLESHIGRPPTQDYKPVIVGEDSLLTLYRGKEKPITTVGLERMFQRIKEQRILEPLSPQLTPVAPPAVDVTPVVDVTPRPSSPTPAVPAAAPKPASTASYLALHHQHQSAESCSTTAPEGNDSDVVPAAGSDTSVSSSGVLPPKPALLKSPSIVRGFSPSHISSSYRSNPKLTPEASMMTKGMTHPKPSVARRKGGMFILGASSGDEESSFEDRMVAPAPGPGPQRSSLSEELSKSGGSSVPEPNRKMASFKEEVESRTIPHMESAHEDEDAIETDDEVSESAIDDEDDDSEWEDSVTGSVRSSVDEKDLFQRVDSRPNLVSRRSLLTMMIHQPAKGHSRSSPALHRSRVTSPNGPPDEVSADEDDENLTMRGPDVPRSKPITMKAIPQPASAHSPRTTRRNMLATELTESLRRHLLWERQQKSATANAASKRRHTAYDVANLQEYPGAGGAAKAQKQGMNITGPGAVAPTRDKEYSKNSSWNNYYDYGPWEYHAKGW</sequence>
<feature type="compositionally biased region" description="Acidic residues" evidence="1">
    <location>
        <begin position="379"/>
        <end position="407"/>
    </location>
</feature>
<dbReference type="InterPro" id="IPR021711">
    <property type="entry name" value="DUF3295"/>
</dbReference>
<feature type="region of interest" description="Disordered" evidence="1">
    <location>
        <begin position="443"/>
        <end position="494"/>
    </location>
</feature>
<evidence type="ECO:0000256" key="1">
    <source>
        <dbReference type="SAM" id="MobiDB-lite"/>
    </source>
</evidence>
<dbReference type="Proteomes" id="UP000243515">
    <property type="component" value="Unassembled WGS sequence"/>
</dbReference>
<dbReference type="PANTHER" id="PTHR28014:SF1">
    <property type="entry name" value="NEGATIVE REGULATOR OF RAS-CAMP PATHWAY"/>
    <property type="match status" value="1"/>
</dbReference>
<dbReference type="OrthoDB" id="5054775at2759"/>
<dbReference type="GO" id="GO:0000122">
    <property type="term" value="P:negative regulation of transcription by RNA polymerase II"/>
    <property type="evidence" value="ECO:0007669"/>
    <property type="project" value="TreeGrafter"/>
</dbReference>
<dbReference type="Pfam" id="PF11702">
    <property type="entry name" value="DUF3295"/>
    <property type="match status" value="1"/>
</dbReference>
<evidence type="ECO:0000313" key="5">
    <source>
        <dbReference type="Proteomes" id="UP000243515"/>
    </source>
</evidence>
<evidence type="ECO:0000313" key="4">
    <source>
        <dbReference type="EMBL" id="OXV06261.1"/>
    </source>
</evidence>
<evidence type="ECO:0000259" key="2">
    <source>
        <dbReference type="Pfam" id="PF08550"/>
    </source>
</evidence>
<proteinExistence type="predicted"/>
<accession>A0A232LQ13</accession>
<comment type="caution">
    <text evidence="4">The sequence shown here is derived from an EMBL/GenBank/DDBJ whole genome shotgun (WGS) entry which is preliminary data.</text>
</comment>
<organism evidence="4 5">
    <name type="scientific">Elaphomyces granulatus</name>
    <dbReference type="NCBI Taxonomy" id="519963"/>
    <lineage>
        <taxon>Eukaryota</taxon>
        <taxon>Fungi</taxon>
        <taxon>Dikarya</taxon>
        <taxon>Ascomycota</taxon>
        <taxon>Pezizomycotina</taxon>
        <taxon>Eurotiomycetes</taxon>
        <taxon>Eurotiomycetidae</taxon>
        <taxon>Eurotiales</taxon>
        <taxon>Elaphomycetaceae</taxon>
        <taxon>Elaphomyces</taxon>
    </lineage>
</organism>
<feature type="compositionally biased region" description="Low complexity" evidence="1">
    <location>
        <begin position="339"/>
        <end position="352"/>
    </location>
</feature>